<protein>
    <recommendedName>
        <fullName evidence="2">Reverse transcriptase zinc-binding domain-containing protein</fullName>
    </recommendedName>
</protein>
<feature type="compositionally biased region" description="Acidic residues" evidence="1">
    <location>
        <begin position="143"/>
        <end position="160"/>
    </location>
</feature>
<evidence type="ECO:0000259" key="2">
    <source>
        <dbReference type="Pfam" id="PF13966"/>
    </source>
</evidence>
<name>A0A9D5HBL3_9LILI</name>
<feature type="region of interest" description="Disordered" evidence="1">
    <location>
        <begin position="143"/>
        <end position="166"/>
    </location>
</feature>
<sequence>MQKARWQLQDNIPLLKEGPLTPIEDIIFADILTKLEASPQDIADERQWLWGTCFSVKSLYEFLVDGGLRCPIQHDFWGIACPTKVKLFAWLAWDNKLLTLNNLSKRGWQGDRTQCYLSSAAKKQKLVPMEAIVKRSLAQCFNEEEEPRVGGDDFEEEDPNIGDHSE</sequence>
<evidence type="ECO:0000256" key="1">
    <source>
        <dbReference type="SAM" id="MobiDB-lite"/>
    </source>
</evidence>
<reference evidence="3" key="1">
    <citation type="submission" date="2021-03" db="EMBL/GenBank/DDBJ databases">
        <authorList>
            <person name="Li Z."/>
            <person name="Yang C."/>
        </authorList>
    </citation>
    <scope>NUCLEOTIDE SEQUENCE</scope>
    <source>
        <strain evidence="3">Dzin_1.0</strain>
        <tissue evidence="3">Leaf</tissue>
    </source>
</reference>
<comment type="caution">
    <text evidence="3">The sequence shown here is derived from an EMBL/GenBank/DDBJ whole genome shotgun (WGS) entry which is preliminary data.</text>
</comment>
<organism evidence="3 4">
    <name type="scientific">Dioscorea zingiberensis</name>
    <dbReference type="NCBI Taxonomy" id="325984"/>
    <lineage>
        <taxon>Eukaryota</taxon>
        <taxon>Viridiplantae</taxon>
        <taxon>Streptophyta</taxon>
        <taxon>Embryophyta</taxon>
        <taxon>Tracheophyta</taxon>
        <taxon>Spermatophyta</taxon>
        <taxon>Magnoliopsida</taxon>
        <taxon>Liliopsida</taxon>
        <taxon>Dioscoreales</taxon>
        <taxon>Dioscoreaceae</taxon>
        <taxon>Dioscorea</taxon>
    </lineage>
</organism>
<reference evidence="3" key="2">
    <citation type="journal article" date="2022" name="Hortic Res">
        <title>The genome of Dioscorea zingiberensis sheds light on the biosynthesis, origin and evolution of the medicinally important diosgenin saponins.</title>
        <authorList>
            <person name="Li Y."/>
            <person name="Tan C."/>
            <person name="Li Z."/>
            <person name="Guo J."/>
            <person name="Li S."/>
            <person name="Chen X."/>
            <person name="Wang C."/>
            <person name="Dai X."/>
            <person name="Yang H."/>
            <person name="Song W."/>
            <person name="Hou L."/>
            <person name="Xu J."/>
            <person name="Tong Z."/>
            <person name="Xu A."/>
            <person name="Yuan X."/>
            <person name="Wang W."/>
            <person name="Yang Q."/>
            <person name="Chen L."/>
            <person name="Sun Z."/>
            <person name="Wang K."/>
            <person name="Pan B."/>
            <person name="Chen J."/>
            <person name="Bao Y."/>
            <person name="Liu F."/>
            <person name="Qi X."/>
            <person name="Gang D.R."/>
            <person name="Wen J."/>
            <person name="Li J."/>
        </authorList>
    </citation>
    <scope>NUCLEOTIDE SEQUENCE</scope>
    <source>
        <strain evidence="3">Dzin_1.0</strain>
    </source>
</reference>
<accession>A0A9D5HBL3</accession>
<evidence type="ECO:0000313" key="4">
    <source>
        <dbReference type="Proteomes" id="UP001085076"/>
    </source>
</evidence>
<dbReference type="OrthoDB" id="689430at2759"/>
<dbReference type="InterPro" id="IPR026960">
    <property type="entry name" value="RVT-Znf"/>
</dbReference>
<gene>
    <name evidence="3" type="ORF">J5N97_018553</name>
</gene>
<keyword evidence="4" id="KW-1185">Reference proteome</keyword>
<dbReference type="EMBL" id="JAGGNH010000005">
    <property type="protein sequence ID" value="KAJ0970594.1"/>
    <property type="molecule type" value="Genomic_DNA"/>
</dbReference>
<proteinExistence type="predicted"/>
<feature type="domain" description="Reverse transcriptase zinc-binding" evidence="2">
    <location>
        <begin position="54"/>
        <end position="119"/>
    </location>
</feature>
<dbReference type="AlphaFoldDB" id="A0A9D5HBL3"/>
<dbReference type="Pfam" id="PF13966">
    <property type="entry name" value="zf-RVT"/>
    <property type="match status" value="1"/>
</dbReference>
<evidence type="ECO:0000313" key="3">
    <source>
        <dbReference type="EMBL" id="KAJ0970594.1"/>
    </source>
</evidence>
<dbReference type="Proteomes" id="UP001085076">
    <property type="component" value="Miscellaneous, Linkage group lg05"/>
</dbReference>